<feature type="region of interest" description="Disordered" evidence="2">
    <location>
        <begin position="101"/>
        <end position="143"/>
    </location>
</feature>
<dbReference type="InterPro" id="IPR045853">
    <property type="entry name" value="Pep_chain_release_fac_I_sf"/>
</dbReference>
<dbReference type="PANTHER" id="PTHR47814:SF1">
    <property type="entry name" value="PEPTIDYL-TRNA HYDROLASE ARFB"/>
    <property type="match status" value="1"/>
</dbReference>
<dbReference type="STRING" id="207559.Dde_0202"/>
<evidence type="ECO:0000256" key="1">
    <source>
        <dbReference type="ARBA" id="ARBA00010835"/>
    </source>
</evidence>
<protein>
    <submittedName>
        <fullName evidence="4">Class I peptide chain release factor</fullName>
    </submittedName>
</protein>
<evidence type="ECO:0000313" key="5">
    <source>
        <dbReference type="Proteomes" id="UP000002710"/>
    </source>
</evidence>
<dbReference type="PANTHER" id="PTHR47814">
    <property type="entry name" value="PEPTIDYL-TRNA HYDROLASE ARFB"/>
    <property type="match status" value="1"/>
</dbReference>
<dbReference type="GO" id="GO:0072344">
    <property type="term" value="P:rescue of stalled ribosome"/>
    <property type="evidence" value="ECO:0007669"/>
    <property type="project" value="TreeGrafter"/>
</dbReference>
<dbReference type="SUPFAM" id="SSF75620">
    <property type="entry name" value="Release factor"/>
    <property type="match status" value="1"/>
</dbReference>
<dbReference type="Proteomes" id="UP000002710">
    <property type="component" value="Chromosome"/>
</dbReference>
<dbReference type="eggNOG" id="COG1186">
    <property type="taxonomic scope" value="Bacteria"/>
</dbReference>
<dbReference type="Gene3D" id="3.30.160.20">
    <property type="match status" value="1"/>
</dbReference>
<feature type="domain" description="Prokaryotic-type class I peptide chain release factors" evidence="3">
    <location>
        <begin position="12"/>
        <end position="138"/>
    </location>
</feature>
<evidence type="ECO:0000259" key="3">
    <source>
        <dbReference type="Pfam" id="PF00472"/>
    </source>
</evidence>
<dbReference type="KEGG" id="dde:Dde_0202"/>
<evidence type="ECO:0000313" key="4">
    <source>
        <dbReference type="EMBL" id="ABB37003.1"/>
    </source>
</evidence>
<dbReference type="NCBIfam" id="NF006718">
    <property type="entry name" value="PRK09256.1"/>
    <property type="match status" value="1"/>
</dbReference>
<evidence type="ECO:0000256" key="2">
    <source>
        <dbReference type="SAM" id="MobiDB-lite"/>
    </source>
</evidence>
<comment type="similarity">
    <text evidence="1">Belongs to the prokaryotic/mitochondrial release factor family.</text>
</comment>
<dbReference type="EMBL" id="CP000112">
    <property type="protein sequence ID" value="ABB37003.1"/>
    <property type="molecule type" value="Genomic_DNA"/>
</dbReference>
<proteinExistence type="inferred from homology"/>
<accession>Q316Z3</accession>
<organism evidence="4 5">
    <name type="scientific">Oleidesulfovibrio alaskensis (strain ATCC BAA-1058 / DSM 17464 / G20)</name>
    <name type="common">Desulfovibrio alaskensis</name>
    <dbReference type="NCBI Taxonomy" id="207559"/>
    <lineage>
        <taxon>Bacteria</taxon>
        <taxon>Pseudomonadati</taxon>
        <taxon>Thermodesulfobacteriota</taxon>
        <taxon>Desulfovibrionia</taxon>
        <taxon>Desulfovibrionales</taxon>
        <taxon>Desulfovibrionaceae</taxon>
        <taxon>Oleidesulfovibrio</taxon>
    </lineage>
</organism>
<dbReference type="HOGENOM" id="CLU_089470_3_2_7"/>
<reference evidence="4 5" key="1">
    <citation type="journal article" date="2011" name="J. Bacteriol.">
        <title>Complete genome sequence and updated annotation of Desulfovibrio alaskensis G20.</title>
        <authorList>
            <person name="Hauser L.J."/>
            <person name="Land M.L."/>
            <person name="Brown S.D."/>
            <person name="Larimer F."/>
            <person name="Keller K.L."/>
            <person name="Rapp-Giles B.J."/>
            <person name="Price M.N."/>
            <person name="Lin M."/>
            <person name="Bruce D.C."/>
            <person name="Detter J.C."/>
            <person name="Tapia R."/>
            <person name="Han C.S."/>
            <person name="Goodwin L.A."/>
            <person name="Cheng J.F."/>
            <person name="Pitluck S."/>
            <person name="Copeland A."/>
            <person name="Lucas S."/>
            <person name="Nolan M."/>
            <person name="Lapidus A.L."/>
            <person name="Palumbo A.V."/>
            <person name="Wall J.D."/>
        </authorList>
    </citation>
    <scope>NUCLEOTIDE SEQUENCE [LARGE SCALE GENOMIC DNA]</scope>
    <source>
        <strain evidence="5">ATCC BAA 1058 / DSM 17464 / G20</strain>
    </source>
</reference>
<gene>
    <name evidence="4" type="ordered locus">Dde_0202</name>
</gene>
<dbReference type="GO" id="GO:0003747">
    <property type="term" value="F:translation release factor activity"/>
    <property type="evidence" value="ECO:0007669"/>
    <property type="project" value="InterPro"/>
</dbReference>
<keyword evidence="5" id="KW-1185">Reference proteome</keyword>
<dbReference type="GO" id="GO:0004045">
    <property type="term" value="F:peptidyl-tRNA hydrolase activity"/>
    <property type="evidence" value="ECO:0007669"/>
    <property type="project" value="TreeGrafter"/>
</dbReference>
<feature type="compositionally biased region" description="Basic residues" evidence="2">
    <location>
        <begin position="129"/>
        <end position="143"/>
    </location>
</feature>
<dbReference type="AlphaFoldDB" id="Q316Z3"/>
<dbReference type="RefSeq" id="WP_011366357.1">
    <property type="nucleotide sequence ID" value="NC_007519.1"/>
</dbReference>
<name>Q316Z3_OLEA2</name>
<dbReference type="InterPro" id="IPR000352">
    <property type="entry name" value="Pep_chain_release_fac_I"/>
</dbReference>
<dbReference type="GO" id="GO:0043022">
    <property type="term" value="F:ribosome binding"/>
    <property type="evidence" value="ECO:0007669"/>
    <property type="project" value="TreeGrafter"/>
</dbReference>
<dbReference type="Pfam" id="PF00472">
    <property type="entry name" value="RF-1"/>
    <property type="match status" value="1"/>
</dbReference>
<sequence>MLEVQLDDGTSLVIPEDEISFSASRGSGPGGQHVNVTASRVTVRFNVLHSAVLDRRQKERIASRLASRISSAGELAVSCADGRSQHANRRTALQRLAALLTHALHTPRPRTKTKTPAAQKRKRLDDKKKRALTKRNRRSISDI</sequence>